<dbReference type="PANTHER" id="PTHR12356">
    <property type="entry name" value="NUCLEAR MOVEMENT PROTEIN NUDC"/>
    <property type="match status" value="1"/>
</dbReference>
<dbReference type="PANTHER" id="PTHR12356:SF18">
    <property type="entry name" value="NUDC DOMAIN-CONTAINING PROTEIN 2"/>
    <property type="match status" value="1"/>
</dbReference>
<evidence type="ECO:0000259" key="1">
    <source>
        <dbReference type="PROSITE" id="PS51203"/>
    </source>
</evidence>
<evidence type="ECO:0000313" key="2">
    <source>
        <dbReference type="EMBL" id="RMX55578.1"/>
    </source>
</evidence>
<accession>A0A3M6UQD6</accession>
<dbReference type="GO" id="GO:0051082">
    <property type="term" value="F:unfolded protein binding"/>
    <property type="evidence" value="ECO:0007669"/>
    <property type="project" value="TreeGrafter"/>
</dbReference>
<dbReference type="Pfam" id="PF04969">
    <property type="entry name" value="CS"/>
    <property type="match status" value="1"/>
</dbReference>
<sequence>MADHFDEKSGTVPSKTPWGNWAQTIDEVFIEVIVPKGTRGREIVCDISPKNIKFSLKGQEFFKGELYGTVLADESTWTLASGWKSLLVSEYSADPWTFNEMEKKLTLERFQKELRLRDPITEGKMTCFVIFQQNPGFDFSKANITGNYSGGGPKFPS</sequence>
<dbReference type="InterPro" id="IPR008978">
    <property type="entry name" value="HSP20-like_chaperone"/>
</dbReference>
<dbReference type="STRING" id="46731.A0A3M6UQD6"/>
<dbReference type="Gene3D" id="2.60.40.790">
    <property type="match status" value="1"/>
</dbReference>
<dbReference type="GO" id="GO:0006457">
    <property type="term" value="P:protein folding"/>
    <property type="evidence" value="ECO:0007669"/>
    <property type="project" value="TreeGrafter"/>
</dbReference>
<dbReference type="InterPro" id="IPR007052">
    <property type="entry name" value="CS_dom"/>
</dbReference>
<comment type="caution">
    <text evidence="2">The sequence shown here is derived from an EMBL/GenBank/DDBJ whole genome shotgun (WGS) entry which is preliminary data.</text>
</comment>
<dbReference type="Proteomes" id="UP000275408">
    <property type="component" value="Unassembled WGS sequence"/>
</dbReference>
<feature type="domain" description="CS" evidence="1">
    <location>
        <begin position="14"/>
        <end position="106"/>
    </location>
</feature>
<dbReference type="OrthoDB" id="515366at2759"/>
<dbReference type="Gene3D" id="1.20.5.740">
    <property type="entry name" value="Single helix bin"/>
    <property type="match status" value="1"/>
</dbReference>
<protein>
    <recommendedName>
        <fullName evidence="1">CS domain-containing protein</fullName>
    </recommendedName>
</protein>
<dbReference type="EMBL" id="RCHS01001028">
    <property type="protein sequence ID" value="RMX55578.1"/>
    <property type="molecule type" value="Genomic_DNA"/>
</dbReference>
<keyword evidence="3" id="KW-1185">Reference proteome</keyword>
<dbReference type="SUPFAM" id="SSF49764">
    <property type="entry name" value="HSP20-like chaperones"/>
    <property type="match status" value="1"/>
</dbReference>
<dbReference type="AlphaFoldDB" id="A0A3M6UQD6"/>
<reference evidence="2 3" key="1">
    <citation type="journal article" date="2018" name="Sci. Rep.">
        <title>Comparative analysis of the Pocillopora damicornis genome highlights role of immune system in coral evolution.</title>
        <authorList>
            <person name="Cunning R."/>
            <person name="Bay R.A."/>
            <person name="Gillette P."/>
            <person name="Baker A.C."/>
            <person name="Traylor-Knowles N."/>
        </authorList>
    </citation>
    <scope>NUCLEOTIDE SEQUENCE [LARGE SCALE GENOMIC DNA]</scope>
    <source>
        <strain evidence="2">RSMAS</strain>
        <tissue evidence="2">Whole animal</tissue>
    </source>
</reference>
<proteinExistence type="predicted"/>
<gene>
    <name evidence="2" type="ORF">pdam_00001656</name>
</gene>
<dbReference type="GO" id="GO:0005737">
    <property type="term" value="C:cytoplasm"/>
    <property type="evidence" value="ECO:0007669"/>
    <property type="project" value="TreeGrafter"/>
</dbReference>
<evidence type="ECO:0000313" key="3">
    <source>
        <dbReference type="Proteomes" id="UP000275408"/>
    </source>
</evidence>
<dbReference type="PROSITE" id="PS51203">
    <property type="entry name" value="CS"/>
    <property type="match status" value="1"/>
</dbReference>
<organism evidence="2 3">
    <name type="scientific">Pocillopora damicornis</name>
    <name type="common">Cauliflower coral</name>
    <name type="synonym">Millepora damicornis</name>
    <dbReference type="NCBI Taxonomy" id="46731"/>
    <lineage>
        <taxon>Eukaryota</taxon>
        <taxon>Metazoa</taxon>
        <taxon>Cnidaria</taxon>
        <taxon>Anthozoa</taxon>
        <taxon>Hexacorallia</taxon>
        <taxon>Scleractinia</taxon>
        <taxon>Astrocoeniina</taxon>
        <taxon>Pocilloporidae</taxon>
        <taxon>Pocillopora</taxon>
    </lineage>
</organism>
<dbReference type="InterPro" id="IPR037898">
    <property type="entry name" value="NudC_fam"/>
</dbReference>
<name>A0A3M6UQD6_POCDA</name>
<dbReference type="FunFam" id="1.20.5.740:FF:000001">
    <property type="entry name" value="nudC domain-containing protein 2"/>
    <property type="match status" value="1"/>
</dbReference>